<protein>
    <submittedName>
        <fullName evidence="2">Uncharacterized protein</fullName>
    </submittedName>
</protein>
<feature type="region of interest" description="Disordered" evidence="1">
    <location>
        <begin position="106"/>
        <end position="125"/>
    </location>
</feature>
<dbReference type="EMBL" id="NRSZ01001106">
    <property type="protein sequence ID" value="PNY23377.1"/>
    <property type="molecule type" value="Genomic_DNA"/>
</dbReference>
<comment type="caution">
    <text evidence="2">The sequence shown here is derived from an EMBL/GenBank/DDBJ whole genome shotgun (WGS) entry which is preliminary data.</text>
</comment>
<proteinExistence type="predicted"/>
<dbReference type="AlphaFoldDB" id="A0A2K3Q767"/>
<reference evidence="2 3" key="1">
    <citation type="submission" date="2017-08" db="EMBL/GenBank/DDBJ databases">
        <title>Harnessing the power of phylogenomics to disentangle the directionality and signatures of interkingdom host jumping in the parasitic fungal genus Tolypocladium.</title>
        <authorList>
            <person name="Quandt C.A."/>
            <person name="Patterson W."/>
            <person name="Spatafora J.W."/>
        </authorList>
    </citation>
    <scope>NUCLEOTIDE SEQUENCE [LARGE SCALE GENOMIC DNA]</scope>
    <source>
        <strain evidence="2 3">CBS 113982</strain>
    </source>
</reference>
<evidence type="ECO:0000313" key="2">
    <source>
        <dbReference type="EMBL" id="PNY23377.1"/>
    </source>
</evidence>
<evidence type="ECO:0000256" key="1">
    <source>
        <dbReference type="SAM" id="MobiDB-lite"/>
    </source>
</evidence>
<dbReference type="Proteomes" id="UP000236621">
    <property type="component" value="Unassembled WGS sequence"/>
</dbReference>
<evidence type="ECO:0000313" key="3">
    <source>
        <dbReference type="Proteomes" id="UP000236621"/>
    </source>
</evidence>
<organism evidence="2 3">
    <name type="scientific">Tolypocladium capitatum</name>
    <dbReference type="NCBI Taxonomy" id="45235"/>
    <lineage>
        <taxon>Eukaryota</taxon>
        <taxon>Fungi</taxon>
        <taxon>Dikarya</taxon>
        <taxon>Ascomycota</taxon>
        <taxon>Pezizomycotina</taxon>
        <taxon>Sordariomycetes</taxon>
        <taxon>Hypocreomycetidae</taxon>
        <taxon>Hypocreales</taxon>
        <taxon>Ophiocordycipitaceae</taxon>
        <taxon>Tolypocladium</taxon>
    </lineage>
</organism>
<sequence>MSKWGAGARRRLRPNELMIAHVVIGRCFQVGRGTSCLHPATITTLLHRLRTYEYCYALWTANFCYASRLQADAVVRRPKSRRLILVAAEWWDKHAPMAEPAVIASRPTAAQPHHPTVMAVQDPEE</sequence>
<accession>A0A2K3Q767</accession>
<name>A0A2K3Q767_9HYPO</name>
<keyword evidence="3" id="KW-1185">Reference proteome</keyword>
<gene>
    <name evidence="2" type="ORF">TCAP_06676</name>
</gene>